<evidence type="ECO:0000256" key="8">
    <source>
        <dbReference type="ARBA" id="ARBA00022840"/>
    </source>
</evidence>
<dbReference type="Gene3D" id="3.30.450.40">
    <property type="match status" value="1"/>
</dbReference>
<dbReference type="CDD" id="cd16936">
    <property type="entry name" value="HATPase_RsbW-like"/>
    <property type="match status" value="1"/>
</dbReference>
<dbReference type="SMART" id="SM00331">
    <property type="entry name" value="PP2C_SIG"/>
    <property type="match status" value="1"/>
</dbReference>
<dbReference type="EC" id="3.1.3.16" evidence="1"/>
<keyword evidence="20" id="KW-1185">Reference proteome</keyword>
<comment type="caution">
    <text evidence="19">The sequence shown here is derived from an EMBL/GenBank/DDBJ whole genome shotgun (WGS) entry which is preliminary data.</text>
</comment>
<dbReference type="OrthoDB" id="118142at2"/>
<keyword evidence="6" id="KW-0418">Kinase</keyword>
<dbReference type="Pfam" id="PF07228">
    <property type="entry name" value="SpoIIE"/>
    <property type="match status" value="1"/>
</dbReference>
<evidence type="ECO:0000256" key="4">
    <source>
        <dbReference type="ARBA" id="ARBA00022723"/>
    </source>
</evidence>
<protein>
    <recommendedName>
        <fullName evidence="1">protein-serine/threonine phosphatase</fullName>
        <ecNumber evidence="1">3.1.3.16</ecNumber>
    </recommendedName>
    <alternativeName>
        <fullName evidence="15">Protein-serine/threonine phosphatase</fullName>
    </alternativeName>
    <alternativeName>
        <fullName evidence="14">Serine/threonine-protein kinase</fullName>
    </alternativeName>
</protein>
<dbReference type="FunFam" id="3.30.565.10:FF:000028">
    <property type="entry name" value="PAS sensor protein"/>
    <property type="match status" value="1"/>
</dbReference>
<evidence type="ECO:0000256" key="10">
    <source>
        <dbReference type="ARBA" id="ARBA00022912"/>
    </source>
</evidence>
<evidence type="ECO:0000256" key="12">
    <source>
        <dbReference type="ARBA" id="ARBA00047761"/>
    </source>
</evidence>
<dbReference type="EMBL" id="SRID01000146">
    <property type="protein sequence ID" value="TGB07620.1"/>
    <property type="molecule type" value="Genomic_DNA"/>
</dbReference>
<dbReference type="AlphaFoldDB" id="A0A4Z0HB59"/>
<dbReference type="Proteomes" id="UP000297948">
    <property type="component" value="Unassembled WGS sequence"/>
</dbReference>
<dbReference type="Gene3D" id="3.60.40.10">
    <property type="entry name" value="PPM-type phosphatase domain"/>
    <property type="match status" value="1"/>
</dbReference>
<dbReference type="GO" id="GO:0005524">
    <property type="term" value="F:ATP binding"/>
    <property type="evidence" value="ECO:0007669"/>
    <property type="project" value="UniProtKB-KW"/>
</dbReference>
<evidence type="ECO:0000259" key="17">
    <source>
        <dbReference type="SMART" id="SM00065"/>
    </source>
</evidence>
<evidence type="ECO:0000256" key="6">
    <source>
        <dbReference type="ARBA" id="ARBA00022777"/>
    </source>
</evidence>
<dbReference type="Pfam" id="PF13581">
    <property type="entry name" value="HATPase_c_2"/>
    <property type="match status" value="1"/>
</dbReference>
<dbReference type="PANTHER" id="PTHR43156:SF2">
    <property type="entry name" value="STAGE II SPORULATION PROTEIN E"/>
    <property type="match status" value="1"/>
</dbReference>
<reference evidence="19 20" key="1">
    <citation type="submission" date="2019-03" db="EMBL/GenBank/DDBJ databases">
        <authorList>
            <person name="Gonzalez-Pimentel J.L."/>
        </authorList>
    </citation>
    <scope>NUCLEOTIDE SEQUENCE [LARGE SCALE GENOMIC DNA]</scope>
    <source>
        <strain evidence="19 20">JCM 31289</strain>
    </source>
</reference>
<keyword evidence="11" id="KW-0464">Manganese</keyword>
<feature type="domain" description="PPM-type phosphatase" evidence="18">
    <location>
        <begin position="262"/>
        <end position="471"/>
    </location>
</feature>
<evidence type="ECO:0000313" key="19">
    <source>
        <dbReference type="EMBL" id="TGB07620.1"/>
    </source>
</evidence>
<dbReference type="FunFam" id="3.60.40.10:FF:000005">
    <property type="entry name" value="Serine/threonine protein phosphatase"/>
    <property type="match status" value="1"/>
</dbReference>
<keyword evidence="9" id="KW-0460">Magnesium</keyword>
<keyword evidence="2" id="KW-0597">Phosphoprotein</keyword>
<gene>
    <name evidence="19" type="ORF">E4099_16780</name>
</gene>
<dbReference type="InterPro" id="IPR052016">
    <property type="entry name" value="Bact_Sigma-Reg"/>
</dbReference>
<proteinExistence type="predicted"/>
<evidence type="ECO:0000256" key="7">
    <source>
        <dbReference type="ARBA" id="ARBA00022801"/>
    </source>
</evidence>
<dbReference type="FunFam" id="3.30.450.40:FF:000035">
    <property type="entry name" value="PAS sensor protein"/>
    <property type="match status" value="1"/>
</dbReference>
<keyword evidence="7" id="KW-0378">Hydrolase</keyword>
<dbReference type="InterPro" id="IPR029016">
    <property type="entry name" value="GAF-like_dom_sf"/>
</dbReference>
<dbReference type="InterPro" id="IPR003018">
    <property type="entry name" value="GAF"/>
</dbReference>
<keyword evidence="5" id="KW-0547">Nucleotide-binding</keyword>
<comment type="function">
    <text evidence="13">Primarily acts as an independent SigF regulator that is sensitive to the osmosensory signal, mediating the cross talk of PknD with the SigF regulon. Possesses both phosphatase and kinase activities. The kinase domain functions as a classic anti-sigma factor-like kinase to phosphorylate the anti-anti-sigma factor domain at the canonical regulatory site, and the phosphatase domain antagonizes this activity.</text>
</comment>
<keyword evidence="4" id="KW-0479">Metal-binding</keyword>
<comment type="catalytic activity">
    <reaction evidence="12">
        <text>O-phospho-L-seryl-[protein] + H2O = L-seryl-[protein] + phosphate</text>
        <dbReference type="Rhea" id="RHEA:20629"/>
        <dbReference type="Rhea" id="RHEA-COMP:9863"/>
        <dbReference type="Rhea" id="RHEA-COMP:11604"/>
        <dbReference type="ChEBI" id="CHEBI:15377"/>
        <dbReference type="ChEBI" id="CHEBI:29999"/>
        <dbReference type="ChEBI" id="CHEBI:43474"/>
        <dbReference type="ChEBI" id="CHEBI:83421"/>
        <dbReference type="EC" id="3.1.3.16"/>
    </reaction>
</comment>
<dbReference type="Gene3D" id="3.30.565.10">
    <property type="entry name" value="Histidine kinase-like ATPase, C-terminal domain"/>
    <property type="match status" value="1"/>
</dbReference>
<dbReference type="GO" id="GO:0004722">
    <property type="term" value="F:protein serine/threonine phosphatase activity"/>
    <property type="evidence" value="ECO:0007669"/>
    <property type="project" value="UniProtKB-EC"/>
</dbReference>
<dbReference type="InterPro" id="IPR036457">
    <property type="entry name" value="PPM-type-like_dom_sf"/>
</dbReference>
<evidence type="ECO:0000256" key="3">
    <source>
        <dbReference type="ARBA" id="ARBA00022679"/>
    </source>
</evidence>
<dbReference type="InterPro" id="IPR003594">
    <property type="entry name" value="HATPase_dom"/>
</dbReference>
<dbReference type="InterPro" id="IPR036890">
    <property type="entry name" value="HATPase_C_sf"/>
</dbReference>
<evidence type="ECO:0000256" key="15">
    <source>
        <dbReference type="ARBA" id="ARBA00081350"/>
    </source>
</evidence>
<dbReference type="PANTHER" id="PTHR43156">
    <property type="entry name" value="STAGE II SPORULATION PROTEIN E-RELATED"/>
    <property type="match status" value="1"/>
</dbReference>
<evidence type="ECO:0000256" key="9">
    <source>
        <dbReference type="ARBA" id="ARBA00022842"/>
    </source>
</evidence>
<evidence type="ECO:0000256" key="5">
    <source>
        <dbReference type="ARBA" id="ARBA00022741"/>
    </source>
</evidence>
<dbReference type="GO" id="GO:0016301">
    <property type="term" value="F:kinase activity"/>
    <property type="evidence" value="ECO:0007669"/>
    <property type="project" value="UniProtKB-KW"/>
</dbReference>
<dbReference type="SUPFAM" id="SSF55781">
    <property type="entry name" value="GAF domain-like"/>
    <property type="match status" value="1"/>
</dbReference>
<dbReference type="RefSeq" id="WP_135339878.1">
    <property type="nucleotide sequence ID" value="NZ_JBHLTX010000017.1"/>
</dbReference>
<feature type="compositionally biased region" description="Basic residues" evidence="16">
    <location>
        <begin position="9"/>
        <end position="26"/>
    </location>
</feature>
<sequence length="602" mass="64463">MVSASGSGRRIRRVGGRKVVRQRHRSGAAARARLNRARGPRGTGSMSAAQRQLVWLNEASSSIGTSLDLQQTAQEFADFLVPRLADACAVDLLESVLRGEEGARWTGPGVPELRAMAVCAIEEMSRLEPHPVGERADYAGTSLALQTVLTVRPILLSRIRPRELDRFFTNTPNAALQMRRAGVHSYMAVPLLARGVLLGVADFVRGPGRPGFNRTDLALATQLASKAAVFVDNARLYGREREHVVALQRALLPRSVPSTAKLSVSTCYAPAAEASGVGGDWFDVIPLPGGRTALVVGDVMAHGLPAAATMGRLRAVARTLMQLDISPERVLARLDLAARDLDEDQVATCLCAIHDPVDGTYTIARAGHLPPLLVDPDGSAEYVDVPAGAPVGAGVIPYDVVRVPARPGSRLVLFTDGLIKTRTDDLDSGLRRLLGITADMATGTLDAAALTAASAPDRRRYDEAAVVVAEHLPAEPDAQLVQWTLPQDATAAGRARKLVRGQLAAWELGDLIEVTELMVSELVGNALRYGGGPGHLRMVRSNRLAVEVSDRGPDLPQIQHSTPSDEGGRGLQLINMLCRRWGSCRTWDGKVVWAEQDLPGQV</sequence>
<evidence type="ECO:0000256" key="13">
    <source>
        <dbReference type="ARBA" id="ARBA00056274"/>
    </source>
</evidence>
<accession>A0A4Z0HB59</accession>
<dbReference type="GO" id="GO:0046872">
    <property type="term" value="F:metal ion binding"/>
    <property type="evidence" value="ECO:0007669"/>
    <property type="project" value="UniProtKB-KW"/>
</dbReference>
<keyword evidence="3" id="KW-0808">Transferase</keyword>
<keyword evidence="8" id="KW-0067">ATP-binding</keyword>
<feature type="domain" description="GAF" evidence="17">
    <location>
        <begin position="68"/>
        <end position="241"/>
    </location>
</feature>
<keyword evidence="10" id="KW-0904">Protein phosphatase</keyword>
<feature type="region of interest" description="Disordered" evidence="16">
    <location>
        <begin position="1"/>
        <end position="46"/>
    </location>
</feature>
<evidence type="ECO:0000256" key="1">
    <source>
        <dbReference type="ARBA" id="ARBA00013081"/>
    </source>
</evidence>
<evidence type="ECO:0000313" key="20">
    <source>
        <dbReference type="Proteomes" id="UP000297948"/>
    </source>
</evidence>
<evidence type="ECO:0000256" key="11">
    <source>
        <dbReference type="ARBA" id="ARBA00023211"/>
    </source>
</evidence>
<evidence type="ECO:0000259" key="18">
    <source>
        <dbReference type="SMART" id="SM00331"/>
    </source>
</evidence>
<evidence type="ECO:0000256" key="16">
    <source>
        <dbReference type="SAM" id="MobiDB-lite"/>
    </source>
</evidence>
<dbReference type="Pfam" id="PF01590">
    <property type="entry name" value="GAF"/>
    <property type="match status" value="1"/>
</dbReference>
<dbReference type="SUPFAM" id="SSF55874">
    <property type="entry name" value="ATPase domain of HSP90 chaperone/DNA topoisomerase II/histidine kinase"/>
    <property type="match status" value="1"/>
</dbReference>
<dbReference type="InterPro" id="IPR001932">
    <property type="entry name" value="PPM-type_phosphatase-like_dom"/>
</dbReference>
<organism evidence="19 20">
    <name type="scientific">Streptomyces palmae</name>
    <dbReference type="NCBI Taxonomy" id="1701085"/>
    <lineage>
        <taxon>Bacteria</taxon>
        <taxon>Bacillati</taxon>
        <taxon>Actinomycetota</taxon>
        <taxon>Actinomycetes</taxon>
        <taxon>Kitasatosporales</taxon>
        <taxon>Streptomycetaceae</taxon>
        <taxon>Streptomyces</taxon>
    </lineage>
</organism>
<dbReference type="SUPFAM" id="SSF81606">
    <property type="entry name" value="PP2C-like"/>
    <property type="match status" value="1"/>
</dbReference>
<evidence type="ECO:0000256" key="2">
    <source>
        <dbReference type="ARBA" id="ARBA00022553"/>
    </source>
</evidence>
<name>A0A4Z0HB59_9ACTN</name>
<evidence type="ECO:0000256" key="14">
    <source>
        <dbReference type="ARBA" id="ARBA00075117"/>
    </source>
</evidence>
<dbReference type="SMART" id="SM00065">
    <property type="entry name" value="GAF"/>
    <property type="match status" value="1"/>
</dbReference>